<organism evidence="1 2">
    <name type="scientific">Paragonimus skrjabini miyazakii</name>
    <dbReference type="NCBI Taxonomy" id="59628"/>
    <lineage>
        <taxon>Eukaryota</taxon>
        <taxon>Metazoa</taxon>
        <taxon>Spiralia</taxon>
        <taxon>Lophotrochozoa</taxon>
        <taxon>Platyhelminthes</taxon>
        <taxon>Trematoda</taxon>
        <taxon>Digenea</taxon>
        <taxon>Plagiorchiida</taxon>
        <taxon>Troglotremata</taxon>
        <taxon>Troglotrematidae</taxon>
        <taxon>Paragonimus</taxon>
    </lineage>
</organism>
<accession>A0A8S9YVD3</accession>
<evidence type="ECO:0000313" key="1">
    <source>
        <dbReference type="EMBL" id="KAF7259025.1"/>
    </source>
</evidence>
<protein>
    <submittedName>
        <fullName evidence="1">Uncharacterized protein</fullName>
    </submittedName>
</protein>
<name>A0A8S9YVD3_9TREM</name>
<sequence>MTYAGEKNKLAFKDSILRRVIEETVLSHEMSSETGREDVNQWMSCWFYDPRDRGASMSSELLKMKLSPEEYLTRNFGIVLAI</sequence>
<dbReference type="EMBL" id="JTDE01001407">
    <property type="protein sequence ID" value="KAF7259025.1"/>
    <property type="molecule type" value="Genomic_DNA"/>
</dbReference>
<keyword evidence="2" id="KW-1185">Reference proteome</keyword>
<comment type="caution">
    <text evidence="1">The sequence shown here is derived from an EMBL/GenBank/DDBJ whole genome shotgun (WGS) entry which is preliminary data.</text>
</comment>
<proteinExistence type="predicted"/>
<dbReference type="Proteomes" id="UP000822476">
    <property type="component" value="Unassembled WGS sequence"/>
</dbReference>
<reference evidence="1" key="1">
    <citation type="submission" date="2019-07" db="EMBL/GenBank/DDBJ databases">
        <title>Annotation for the trematode Paragonimus miyazaki's.</title>
        <authorList>
            <person name="Choi Y.-J."/>
        </authorList>
    </citation>
    <scope>NUCLEOTIDE SEQUENCE</scope>
    <source>
        <strain evidence="1">Japan</strain>
    </source>
</reference>
<dbReference type="AlphaFoldDB" id="A0A8S9YVD3"/>
<evidence type="ECO:0000313" key="2">
    <source>
        <dbReference type="Proteomes" id="UP000822476"/>
    </source>
</evidence>
<gene>
    <name evidence="1" type="ORF">EG68_04238</name>
</gene>